<dbReference type="VEuPathDB" id="TrichDB:TVAG_037620"/>
<dbReference type="InParanoid" id="A2FCW9"/>
<evidence type="ECO:0000313" key="3">
    <source>
        <dbReference type="Proteomes" id="UP000001542"/>
    </source>
</evidence>
<accession>A2FCW9</accession>
<feature type="region of interest" description="Disordered" evidence="1">
    <location>
        <begin position="37"/>
        <end position="58"/>
    </location>
</feature>
<feature type="compositionally biased region" description="Basic residues" evidence="1">
    <location>
        <begin position="45"/>
        <end position="58"/>
    </location>
</feature>
<sequence length="58" mass="6621">MNVPNQKALQAMFDQMQRDHPIGGIAARYVEQALKKHPVSLDKKSRNRKVGSKHIKKP</sequence>
<organism evidence="2 3">
    <name type="scientific">Trichomonas vaginalis (strain ATCC PRA-98 / G3)</name>
    <dbReference type="NCBI Taxonomy" id="412133"/>
    <lineage>
        <taxon>Eukaryota</taxon>
        <taxon>Metamonada</taxon>
        <taxon>Parabasalia</taxon>
        <taxon>Trichomonadida</taxon>
        <taxon>Trichomonadidae</taxon>
        <taxon>Trichomonas</taxon>
    </lineage>
</organism>
<evidence type="ECO:0000256" key="1">
    <source>
        <dbReference type="SAM" id="MobiDB-lite"/>
    </source>
</evidence>
<dbReference type="VEuPathDB" id="TrichDB:TVAGG3_0418000"/>
<reference evidence="2" key="1">
    <citation type="submission" date="2006-10" db="EMBL/GenBank/DDBJ databases">
        <authorList>
            <person name="Amadeo P."/>
            <person name="Zhao Q."/>
            <person name="Wortman J."/>
            <person name="Fraser-Liggett C."/>
            <person name="Carlton J."/>
        </authorList>
    </citation>
    <scope>NUCLEOTIDE SEQUENCE</scope>
    <source>
        <strain evidence="2">G3</strain>
    </source>
</reference>
<dbReference type="KEGG" id="tva:4755036"/>
<dbReference type="EMBL" id="DS113723">
    <property type="protein sequence ID" value="EAX97255.1"/>
    <property type="molecule type" value="Genomic_DNA"/>
</dbReference>
<dbReference type="OrthoDB" id="10410238at2759"/>
<name>A2FCW9_TRIV3</name>
<dbReference type="SMR" id="A2FCW9"/>
<protein>
    <submittedName>
        <fullName evidence="2">Uncharacterized protein</fullName>
    </submittedName>
</protein>
<proteinExistence type="predicted"/>
<keyword evidence="3" id="KW-1185">Reference proteome</keyword>
<dbReference type="AlphaFoldDB" id="A2FCW9"/>
<gene>
    <name evidence="2" type="ORF">TVAG_037620</name>
</gene>
<dbReference type="RefSeq" id="XP_001310185.1">
    <property type="nucleotide sequence ID" value="XM_001310184.1"/>
</dbReference>
<dbReference type="Proteomes" id="UP000001542">
    <property type="component" value="Unassembled WGS sequence"/>
</dbReference>
<reference evidence="2" key="2">
    <citation type="journal article" date="2007" name="Science">
        <title>Draft genome sequence of the sexually transmitted pathogen Trichomonas vaginalis.</title>
        <authorList>
            <person name="Carlton J.M."/>
            <person name="Hirt R.P."/>
            <person name="Silva J.C."/>
            <person name="Delcher A.L."/>
            <person name="Schatz M."/>
            <person name="Zhao Q."/>
            <person name="Wortman J.R."/>
            <person name="Bidwell S.L."/>
            <person name="Alsmark U.C.M."/>
            <person name="Besteiro S."/>
            <person name="Sicheritz-Ponten T."/>
            <person name="Noel C.J."/>
            <person name="Dacks J.B."/>
            <person name="Foster P.G."/>
            <person name="Simillion C."/>
            <person name="Van de Peer Y."/>
            <person name="Miranda-Saavedra D."/>
            <person name="Barton G.J."/>
            <person name="Westrop G.D."/>
            <person name="Mueller S."/>
            <person name="Dessi D."/>
            <person name="Fiori P.L."/>
            <person name="Ren Q."/>
            <person name="Paulsen I."/>
            <person name="Zhang H."/>
            <person name="Bastida-Corcuera F.D."/>
            <person name="Simoes-Barbosa A."/>
            <person name="Brown M.T."/>
            <person name="Hayes R.D."/>
            <person name="Mukherjee M."/>
            <person name="Okumura C.Y."/>
            <person name="Schneider R."/>
            <person name="Smith A.J."/>
            <person name="Vanacova S."/>
            <person name="Villalvazo M."/>
            <person name="Haas B.J."/>
            <person name="Pertea M."/>
            <person name="Feldblyum T.V."/>
            <person name="Utterback T.R."/>
            <person name="Shu C.L."/>
            <person name="Osoegawa K."/>
            <person name="de Jong P.J."/>
            <person name="Hrdy I."/>
            <person name="Horvathova L."/>
            <person name="Zubacova Z."/>
            <person name="Dolezal P."/>
            <person name="Malik S.B."/>
            <person name="Logsdon J.M. Jr."/>
            <person name="Henze K."/>
            <person name="Gupta A."/>
            <person name="Wang C.C."/>
            <person name="Dunne R.L."/>
            <person name="Upcroft J.A."/>
            <person name="Upcroft P."/>
            <person name="White O."/>
            <person name="Salzberg S.L."/>
            <person name="Tang P."/>
            <person name="Chiu C.-H."/>
            <person name="Lee Y.-S."/>
            <person name="Embley T.M."/>
            <person name="Coombs G.H."/>
            <person name="Mottram J.C."/>
            <person name="Tachezy J."/>
            <person name="Fraser-Liggett C.M."/>
            <person name="Johnson P.J."/>
        </authorList>
    </citation>
    <scope>NUCLEOTIDE SEQUENCE [LARGE SCALE GENOMIC DNA]</scope>
    <source>
        <strain evidence="2">G3</strain>
    </source>
</reference>
<evidence type="ECO:0000313" key="2">
    <source>
        <dbReference type="EMBL" id="EAX97255.1"/>
    </source>
</evidence>